<keyword evidence="2" id="KW-1185">Reference proteome</keyword>
<evidence type="ECO:0000313" key="2">
    <source>
        <dbReference type="Proteomes" id="UP001140096"/>
    </source>
</evidence>
<organism evidence="1 2">
    <name type="scientific">Coemansia furcata</name>
    <dbReference type="NCBI Taxonomy" id="417177"/>
    <lineage>
        <taxon>Eukaryota</taxon>
        <taxon>Fungi</taxon>
        <taxon>Fungi incertae sedis</taxon>
        <taxon>Zoopagomycota</taxon>
        <taxon>Kickxellomycotina</taxon>
        <taxon>Kickxellomycetes</taxon>
        <taxon>Kickxellales</taxon>
        <taxon>Kickxellaceae</taxon>
        <taxon>Coemansia</taxon>
    </lineage>
</organism>
<dbReference type="Proteomes" id="UP001140096">
    <property type="component" value="Unassembled WGS sequence"/>
</dbReference>
<proteinExistence type="predicted"/>
<reference evidence="1" key="1">
    <citation type="submission" date="2022-07" db="EMBL/GenBank/DDBJ databases">
        <title>Phylogenomic reconstructions and comparative analyses of Kickxellomycotina fungi.</title>
        <authorList>
            <person name="Reynolds N.K."/>
            <person name="Stajich J.E."/>
            <person name="Barry K."/>
            <person name="Grigoriev I.V."/>
            <person name="Crous P."/>
            <person name="Smith M.E."/>
        </authorList>
    </citation>
    <scope>NUCLEOTIDE SEQUENCE</scope>
    <source>
        <strain evidence="1">CBS 102833</strain>
    </source>
</reference>
<dbReference type="EMBL" id="JANBUP010001593">
    <property type="protein sequence ID" value="KAJ2804725.1"/>
    <property type="molecule type" value="Genomic_DNA"/>
</dbReference>
<evidence type="ECO:0000313" key="1">
    <source>
        <dbReference type="EMBL" id="KAJ2804725.1"/>
    </source>
</evidence>
<accession>A0ACC1LC43</accession>
<name>A0ACC1LC43_9FUNG</name>
<sequence>MILNRASVWFSQIVKSLLDTASGTDTHHMYTLQGREVAGDELAAQTFCVQRLAALAGAPEIGSDGNVARREEMWAKAFSICSRNGMLELMGIIIPSLDACGWIQLARHELVKRHSVQLLDVLPIEQALM</sequence>
<gene>
    <name evidence="1" type="ORF">H4S07_004166</name>
</gene>
<protein>
    <submittedName>
        <fullName evidence="1">Uncharacterized protein</fullName>
    </submittedName>
</protein>
<comment type="caution">
    <text evidence="1">The sequence shown here is derived from an EMBL/GenBank/DDBJ whole genome shotgun (WGS) entry which is preliminary data.</text>
</comment>